<gene>
    <name evidence="2" type="ORF">LZC95_32990</name>
</gene>
<name>A0ABZ2JXP2_9BACT</name>
<dbReference type="RefSeq" id="WP_394841879.1">
    <property type="nucleotide sequence ID" value="NZ_CP089982.1"/>
</dbReference>
<evidence type="ECO:0000313" key="2">
    <source>
        <dbReference type="EMBL" id="WXA91260.1"/>
    </source>
</evidence>
<feature type="signal peptide" evidence="1">
    <location>
        <begin position="1"/>
        <end position="20"/>
    </location>
</feature>
<protein>
    <submittedName>
        <fullName evidence="2">Uncharacterized protein</fullName>
    </submittedName>
</protein>
<reference evidence="2 3" key="1">
    <citation type="submission" date="2021-12" db="EMBL/GenBank/DDBJ databases">
        <title>Discovery of the Pendulisporaceae a myxobacterial family with distinct sporulation behavior and unique specialized metabolism.</title>
        <authorList>
            <person name="Garcia R."/>
            <person name="Popoff A."/>
            <person name="Bader C.D."/>
            <person name="Loehr J."/>
            <person name="Walesch S."/>
            <person name="Walt C."/>
            <person name="Boldt J."/>
            <person name="Bunk B."/>
            <person name="Haeckl F.J.F.P.J."/>
            <person name="Gunesch A.P."/>
            <person name="Birkelbach J."/>
            <person name="Nuebel U."/>
            <person name="Pietschmann T."/>
            <person name="Bach T."/>
            <person name="Mueller R."/>
        </authorList>
    </citation>
    <scope>NUCLEOTIDE SEQUENCE [LARGE SCALE GENOMIC DNA]</scope>
    <source>
        <strain evidence="2 3">MSr12523</strain>
    </source>
</reference>
<keyword evidence="1" id="KW-0732">Signal</keyword>
<evidence type="ECO:0000313" key="3">
    <source>
        <dbReference type="Proteomes" id="UP001379533"/>
    </source>
</evidence>
<organism evidence="2 3">
    <name type="scientific">Pendulispora brunnea</name>
    <dbReference type="NCBI Taxonomy" id="2905690"/>
    <lineage>
        <taxon>Bacteria</taxon>
        <taxon>Pseudomonadati</taxon>
        <taxon>Myxococcota</taxon>
        <taxon>Myxococcia</taxon>
        <taxon>Myxococcales</taxon>
        <taxon>Sorangiineae</taxon>
        <taxon>Pendulisporaceae</taxon>
        <taxon>Pendulispora</taxon>
    </lineage>
</organism>
<feature type="chain" id="PRO_5047275129" evidence="1">
    <location>
        <begin position="21"/>
        <end position="127"/>
    </location>
</feature>
<accession>A0ABZ2JXP2</accession>
<evidence type="ECO:0000256" key="1">
    <source>
        <dbReference type="SAM" id="SignalP"/>
    </source>
</evidence>
<dbReference type="EMBL" id="CP089982">
    <property type="protein sequence ID" value="WXA91260.1"/>
    <property type="molecule type" value="Genomic_DNA"/>
</dbReference>
<proteinExistence type="predicted"/>
<keyword evidence="3" id="KW-1185">Reference proteome</keyword>
<dbReference type="Proteomes" id="UP001379533">
    <property type="component" value="Chromosome"/>
</dbReference>
<sequence>MKIKYAIPALAMLSLSTVIGASASAQEVEEIDAAAAGKAHVTVGTKQYDFTASVCDFTGRGPQLKATLRDGTKLTVSGPSDFVAIEGPSVNFGGWVEDSSGDNRAFKLSGTEDGGSRKFTISATCAR</sequence>